<dbReference type="EMBL" id="BPLQ01007621">
    <property type="protein sequence ID" value="GIY31260.1"/>
    <property type="molecule type" value="Genomic_DNA"/>
</dbReference>
<name>A0AAV4SAQ8_9ARAC</name>
<evidence type="ECO:0000313" key="3">
    <source>
        <dbReference type="Proteomes" id="UP001054837"/>
    </source>
</evidence>
<protein>
    <submittedName>
        <fullName evidence="2">Uncharacterized protein</fullName>
    </submittedName>
</protein>
<comment type="caution">
    <text evidence="2">The sequence shown here is derived from an EMBL/GenBank/DDBJ whole genome shotgun (WGS) entry which is preliminary data.</text>
</comment>
<keyword evidence="3" id="KW-1185">Reference proteome</keyword>
<organism evidence="2 3">
    <name type="scientific">Caerostris darwini</name>
    <dbReference type="NCBI Taxonomy" id="1538125"/>
    <lineage>
        <taxon>Eukaryota</taxon>
        <taxon>Metazoa</taxon>
        <taxon>Ecdysozoa</taxon>
        <taxon>Arthropoda</taxon>
        <taxon>Chelicerata</taxon>
        <taxon>Arachnida</taxon>
        <taxon>Araneae</taxon>
        <taxon>Araneomorphae</taxon>
        <taxon>Entelegynae</taxon>
        <taxon>Araneoidea</taxon>
        <taxon>Araneidae</taxon>
        <taxon>Caerostris</taxon>
    </lineage>
</organism>
<dbReference type="Proteomes" id="UP001054837">
    <property type="component" value="Unassembled WGS sequence"/>
</dbReference>
<gene>
    <name evidence="2" type="ORF">CDAR_473781</name>
</gene>
<dbReference type="AlphaFoldDB" id="A0AAV4SAQ8"/>
<reference evidence="2 3" key="1">
    <citation type="submission" date="2021-06" db="EMBL/GenBank/DDBJ databases">
        <title>Caerostris darwini draft genome.</title>
        <authorList>
            <person name="Kono N."/>
            <person name="Arakawa K."/>
        </authorList>
    </citation>
    <scope>NUCLEOTIDE SEQUENCE [LARGE SCALE GENOMIC DNA]</scope>
</reference>
<sequence length="99" mass="11569">MSLECHRRLLSNLHNLRWRDTIARKSLSKAHTKSQLLCFPSLPFELLESFFSSFPPQNFRPPFPKGRRFRDTLSVKSSSSATRSDKTHTFLRKKKNPHG</sequence>
<evidence type="ECO:0000256" key="1">
    <source>
        <dbReference type="SAM" id="MobiDB-lite"/>
    </source>
</evidence>
<feature type="compositionally biased region" description="Basic residues" evidence="1">
    <location>
        <begin position="89"/>
        <end position="99"/>
    </location>
</feature>
<proteinExistence type="predicted"/>
<feature type="region of interest" description="Disordered" evidence="1">
    <location>
        <begin position="62"/>
        <end position="99"/>
    </location>
</feature>
<evidence type="ECO:0000313" key="2">
    <source>
        <dbReference type="EMBL" id="GIY31260.1"/>
    </source>
</evidence>
<accession>A0AAV4SAQ8</accession>